<keyword evidence="5" id="KW-1185">Reference proteome</keyword>
<dbReference type="Proteomes" id="UP001652504">
    <property type="component" value="Unassembled WGS sequence"/>
</dbReference>
<evidence type="ECO:0000256" key="2">
    <source>
        <dbReference type="SAM" id="Phobius"/>
    </source>
</evidence>
<reference evidence="4 5" key="1">
    <citation type="submission" date="2022-10" db="EMBL/GenBank/DDBJ databases">
        <title>Aestuariibacter sp. AA17 isolated from Montipora capitata coral fragment.</title>
        <authorList>
            <person name="Emsley S.A."/>
            <person name="Pfannmuller K.M."/>
            <person name="Loughran R.M."/>
            <person name="Shlafstein M."/>
            <person name="Papke E."/>
            <person name="Saw J.H."/>
            <person name="Ushijima B."/>
            <person name="Videau P."/>
        </authorList>
    </citation>
    <scope>NUCLEOTIDE SEQUENCE [LARGE SCALE GENOMIC DNA]</scope>
    <source>
        <strain evidence="4 5">AA17</strain>
    </source>
</reference>
<feature type="domain" description="SPOR" evidence="3">
    <location>
        <begin position="96"/>
        <end position="175"/>
    </location>
</feature>
<dbReference type="InterPro" id="IPR036680">
    <property type="entry name" value="SPOR-like_sf"/>
</dbReference>
<keyword evidence="2" id="KW-0472">Membrane</keyword>
<dbReference type="InterPro" id="IPR007730">
    <property type="entry name" value="SPOR-like_dom"/>
</dbReference>
<feature type="region of interest" description="Disordered" evidence="1">
    <location>
        <begin position="1"/>
        <end position="22"/>
    </location>
</feature>
<feature type="transmembrane region" description="Helical" evidence="2">
    <location>
        <begin position="27"/>
        <end position="47"/>
    </location>
</feature>
<dbReference type="Pfam" id="PF05036">
    <property type="entry name" value="SPOR"/>
    <property type="match status" value="1"/>
</dbReference>
<dbReference type="Gene3D" id="3.30.70.1070">
    <property type="entry name" value="Sporulation related repeat"/>
    <property type="match status" value="1"/>
</dbReference>
<dbReference type="InterPro" id="IPR052521">
    <property type="entry name" value="Cell_div_SPOR-domain"/>
</dbReference>
<sequence>MAQKDYVSRGRSTKKAPPPPPSKPLPWIRIAITVALIAGFGFFLWTIKDNAETAPATQGVPSQVEKDPLPQLEDEEWDYPELLSDHEVEIEVKEQEKPEVPYLMQCGSFRKEGQAEEMRAKLAFQGLEAQIRPSNGKNGLWYRVILGPYDYKRDAEKDRHAIRRIGITSCRIWNWNL</sequence>
<dbReference type="RefSeq" id="WP_263711534.1">
    <property type="nucleotide sequence ID" value="NZ_JAOWKX010000003.1"/>
</dbReference>
<keyword evidence="2" id="KW-0812">Transmembrane</keyword>
<dbReference type="PROSITE" id="PS51724">
    <property type="entry name" value="SPOR"/>
    <property type="match status" value="1"/>
</dbReference>
<accession>A0ABT3A6K1</accession>
<evidence type="ECO:0000259" key="3">
    <source>
        <dbReference type="PROSITE" id="PS51724"/>
    </source>
</evidence>
<evidence type="ECO:0000256" key="1">
    <source>
        <dbReference type="SAM" id="MobiDB-lite"/>
    </source>
</evidence>
<dbReference type="EMBL" id="JAOWKX010000003">
    <property type="protein sequence ID" value="MCV2884306.1"/>
    <property type="molecule type" value="Genomic_DNA"/>
</dbReference>
<gene>
    <name evidence="4" type="ORF">OE749_06325</name>
</gene>
<dbReference type="SUPFAM" id="SSF110997">
    <property type="entry name" value="Sporulation related repeat"/>
    <property type="match status" value="1"/>
</dbReference>
<proteinExistence type="predicted"/>
<protein>
    <submittedName>
        <fullName evidence="4">SPOR domain-containing protein</fullName>
    </submittedName>
</protein>
<keyword evidence="2" id="KW-1133">Transmembrane helix</keyword>
<evidence type="ECO:0000313" key="4">
    <source>
        <dbReference type="EMBL" id="MCV2884306.1"/>
    </source>
</evidence>
<dbReference type="PANTHER" id="PTHR38687:SF2">
    <property type="entry name" value="CELL DIVISION PROTEIN FTSN"/>
    <property type="match status" value="1"/>
</dbReference>
<evidence type="ECO:0000313" key="5">
    <source>
        <dbReference type="Proteomes" id="UP001652504"/>
    </source>
</evidence>
<comment type="caution">
    <text evidence="4">The sequence shown here is derived from an EMBL/GenBank/DDBJ whole genome shotgun (WGS) entry which is preliminary data.</text>
</comment>
<dbReference type="PANTHER" id="PTHR38687">
    <property type="entry name" value="CELL DIVISION PROTEIN DEDD-RELATED"/>
    <property type="match status" value="1"/>
</dbReference>
<name>A0ABT3A6K1_9ALTE</name>
<organism evidence="4 5">
    <name type="scientific">Fluctibacter corallii</name>
    <dbReference type="NCBI Taxonomy" id="2984329"/>
    <lineage>
        <taxon>Bacteria</taxon>
        <taxon>Pseudomonadati</taxon>
        <taxon>Pseudomonadota</taxon>
        <taxon>Gammaproteobacteria</taxon>
        <taxon>Alteromonadales</taxon>
        <taxon>Alteromonadaceae</taxon>
        <taxon>Fluctibacter</taxon>
    </lineage>
</organism>